<dbReference type="InterPro" id="IPR011989">
    <property type="entry name" value="ARM-like"/>
</dbReference>
<feature type="transmembrane region" description="Helical" evidence="1">
    <location>
        <begin position="222"/>
        <end position="242"/>
    </location>
</feature>
<sequence>MESALSESLLMKSQALNGRVWPPLRCSTLIAGVALASLVMVLILACPEQAEVVKRIKGAVGPNQNVPYLLGLVCLLQFGIGALFLPLTNLARILCASLLSQRLGLLTGGCMAFACTAFSEAVASAAQYWMILGGCQLCQAWLLALGASRSAQQGAAAASVRNTLAEAVFVWIGVSLKGAGQLLFEGESSMSEGTRRAFPAHGLDLSDMCVAILCGPLMLKPVICSGAWISGETTAVFCLIFLAFQGQLLVAGALLGVCGLAGLYLLARRAHAVYRRLCEAKFEVSLLASLEELPAGRREALNALRRARLYSNGKWKQLTLQSWPVLSPGDQQATRQALLVSIAEENKMLRGLLHACVANARARGGLWPELHAQLAAGLTQGNAREAACCVECVTVLLDECGPEVTTSLGALQEPMLRLASAEASPPELRRQCVNAHLAGVQAVIALERPEE</sequence>
<feature type="transmembrane region" description="Helical" evidence="1">
    <location>
        <begin position="248"/>
        <end position="267"/>
    </location>
</feature>
<dbReference type="EMBL" id="CAJNNV010026742">
    <property type="protein sequence ID" value="CAE8618919.1"/>
    <property type="molecule type" value="Genomic_DNA"/>
</dbReference>
<dbReference type="AlphaFoldDB" id="A0A813G891"/>
<protein>
    <submittedName>
        <fullName evidence="2">Uncharacterized protein</fullName>
    </submittedName>
</protein>
<keyword evidence="1" id="KW-0812">Transmembrane</keyword>
<gene>
    <name evidence="2" type="ORF">PGLA1383_LOCUS36515</name>
</gene>
<feature type="transmembrane region" description="Helical" evidence="1">
    <location>
        <begin position="66"/>
        <end position="85"/>
    </location>
</feature>
<feature type="transmembrane region" description="Helical" evidence="1">
    <location>
        <begin position="105"/>
        <end position="123"/>
    </location>
</feature>
<organism evidence="2 3">
    <name type="scientific">Polarella glacialis</name>
    <name type="common">Dinoflagellate</name>
    <dbReference type="NCBI Taxonomy" id="89957"/>
    <lineage>
        <taxon>Eukaryota</taxon>
        <taxon>Sar</taxon>
        <taxon>Alveolata</taxon>
        <taxon>Dinophyceae</taxon>
        <taxon>Suessiales</taxon>
        <taxon>Suessiaceae</taxon>
        <taxon>Polarella</taxon>
    </lineage>
</organism>
<evidence type="ECO:0000256" key="1">
    <source>
        <dbReference type="SAM" id="Phobius"/>
    </source>
</evidence>
<reference evidence="2" key="1">
    <citation type="submission" date="2021-02" db="EMBL/GenBank/DDBJ databases">
        <authorList>
            <person name="Dougan E. K."/>
            <person name="Rhodes N."/>
            <person name="Thang M."/>
            <person name="Chan C."/>
        </authorList>
    </citation>
    <scope>NUCLEOTIDE SEQUENCE</scope>
</reference>
<evidence type="ECO:0000313" key="2">
    <source>
        <dbReference type="EMBL" id="CAE8618919.1"/>
    </source>
</evidence>
<keyword evidence="3" id="KW-1185">Reference proteome</keyword>
<name>A0A813G891_POLGL</name>
<dbReference type="Proteomes" id="UP000654075">
    <property type="component" value="Unassembled WGS sequence"/>
</dbReference>
<comment type="caution">
    <text evidence="2">The sequence shown here is derived from an EMBL/GenBank/DDBJ whole genome shotgun (WGS) entry which is preliminary data.</text>
</comment>
<keyword evidence="1" id="KW-1133">Transmembrane helix</keyword>
<keyword evidence="1" id="KW-0472">Membrane</keyword>
<feature type="transmembrane region" description="Helical" evidence="1">
    <location>
        <begin position="20"/>
        <end position="45"/>
    </location>
</feature>
<dbReference type="Gene3D" id="1.25.10.10">
    <property type="entry name" value="Leucine-rich Repeat Variant"/>
    <property type="match status" value="1"/>
</dbReference>
<evidence type="ECO:0000313" key="3">
    <source>
        <dbReference type="Proteomes" id="UP000654075"/>
    </source>
</evidence>
<accession>A0A813G891</accession>
<proteinExistence type="predicted"/>
<feature type="non-terminal residue" evidence="2">
    <location>
        <position position="451"/>
    </location>
</feature>